<feature type="region of interest" description="Disordered" evidence="1">
    <location>
        <begin position="133"/>
        <end position="158"/>
    </location>
</feature>
<dbReference type="SUPFAM" id="SSF55154">
    <property type="entry name" value="CYTH-like phosphatases"/>
    <property type="match status" value="1"/>
</dbReference>
<dbReference type="InterPro" id="IPR033469">
    <property type="entry name" value="CYTH-like_dom_sf"/>
</dbReference>
<reference evidence="3" key="1">
    <citation type="submission" date="2020-06" db="EMBL/GenBank/DDBJ databases">
        <title>Whole Genome Sequence of Bradyrhizobium sp. Strain 1S1.</title>
        <authorList>
            <person name="Bromfield E.S.P."/>
            <person name="Cloutier S."/>
        </authorList>
    </citation>
    <scope>NUCLEOTIDE SEQUENCE [LARGE SCALE GENOMIC DNA]</scope>
    <source>
        <strain evidence="3">1S1</strain>
    </source>
</reference>
<dbReference type="InterPro" id="IPR039013">
    <property type="entry name" value="YgiF"/>
</dbReference>
<accession>A0A973W4Y0</accession>
<protein>
    <submittedName>
        <fullName evidence="3">CYTH domain-containing protein</fullName>
    </submittedName>
</protein>
<dbReference type="GO" id="GO:0050355">
    <property type="term" value="F:inorganic triphosphate phosphatase activity"/>
    <property type="evidence" value="ECO:0007669"/>
    <property type="project" value="InterPro"/>
</dbReference>
<dbReference type="PANTHER" id="PTHR39569">
    <property type="entry name" value="INORGANIC TRIPHOSPHATASE"/>
    <property type="match status" value="1"/>
</dbReference>
<evidence type="ECO:0000259" key="2">
    <source>
        <dbReference type="PROSITE" id="PS51707"/>
    </source>
</evidence>
<evidence type="ECO:0000313" key="3">
    <source>
        <dbReference type="EMBL" id="NVI47663.1"/>
    </source>
</evidence>
<feature type="domain" description="CYTH" evidence="2">
    <location>
        <begin position="2"/>
        <end position="158"/>
    </location>
</feature>
<evidence type="ECO:0000256" key="1">
    <source>
        <dbReference type="SAM" id="MobiDB-lite"/>
    </source>
</evidence>
<sequence>MAVETELKFRIPAPSLKPLTKSQIAGGKVGERTESDLVSTYFDTGKHKLKRHGLSLRVRQDGDKQIQTVKWANAAQFGRGEWETEIADDAPDLGKADGTPLDAVQQRLDADPQAMRQRRETVEHPFGMMKARMGRHTSSPERFQKWPPRWLSRSSPII</sequence>
<dbReference type="GO" id="GO:0046872">
    <property type="term" value="F:metal ion binding"/>
    <property type="evidence" value="ECO:0007669"/>
    <property type="project" value="TreeGrafter"/>
</dbReference>
<dbReference type="PROSITE" id="PS51707">
    <property type="entry name" value="CYTH"/>
    <property type="match status" value="1"/>
</dbReference>
<dbReference type="InterPro" id="IPR023577">
    <property type="entry name" value="CYTH_domain"/>
</dbReference>
<name>A0A973W4Y0_9BRAD</name>
<dbReference type="AlphaFoldDB" id="A0A973W4Y0"/>
<gene>
    <name evidence="3" type="ORF">HAP48_032855</name>
</gene>
<dbReference type="PANTHER" id="PTHR39569:SF1">
    <property type="entry name" value="INORGANIC TRIPHOSPHATASE"/>
    <property type="match status" value="1"/>
</dbReference>
<dbReference type="EMBL" id="JAAOLE020000001">
    <property type="protein sequence ID" value="NVI47663.1"/>
    <property type="molecule type" value="Genomic_DNA"/>
</dbReference>
<dbReference type="Pfam" id="PF01928">
    <property type="entry name" value="CYTH"/>
    <property type="match status" value="1"/>
</dbReference>
<proteinExistence type="predicted"/>
<comment type="caution">
    <text evidence="3">The sequence shown here is derived from an EMBL/GenBank/DDBJ whole genome shotgun (WGS) entry which is preliminary data.</text>
</comment>
<dbReference type="Gene3D" id="2.40.320.10">
    <property type="entry name" value="Hypothetical Protein Pfu-838710-001"/>
    <property type="match status" value="1"/>
</dbReference>
<organism evidence="3">
    <name type="scientific">Bradyrhizobium septentrionale</name>
    <dbReference type="NCBI Taxonomy" id="1404411"/>
    <lineage>
        <taxon>Bacteria</taxon>
        <taxon>Pseudomonadati</taxon>
        <taxon>Pseudomonadota</taxon>
        <taxon>Alphaproteobacteria</taxon>
        <taxon>Hyphomicrobiales</taxon>
        <taxon>Nitrobacteraceae</taxon>
        <taxon>Bradyrhizobium</taxon>
    </lineage>
</organism>